<gene>
    <name evidence="1" type="ORF">AVEN_103680_1</name>
</gene>
<name>A0A4Y2VGA6_ARAVE</name>
<dbReference type="AlphaFoldDB" id="A0A4Y2VGA6"/>
<evidence type="ECO:0000313" key="2">
    <source>
        <dbReference type="Proteomes" id="UP000499080"/>
    </source>
</evidence>
<evidence type="ECO:0000313" key="1">
    <source>
        <dbReference type="EMBL" id="GBO22767.1"/>
    </source>
</evidence>
<reference evidence="1 2" key="1">
    <citation type="journal article" date="2019" name="Sci. Rep.">
        <title>Orb-weaving spider Araneus ventricosus genome elucidates the spidroin gene catalogue.</title>
        <authorList>
            <person name="Kono N."/>
            <person name="Nakamura H."/>
            <person name="Ohtoshi R."/>
            <person name="Moran D.A.P."/>
            <person name="Shinohara A."/>
            <person name="Yoshida Y."/>
            <person name="Fujiwara M."/>
            <person name="Mori M."/>
            <person name="Tomita M."/>
            <person name="Arakawa K."/>
        </authorList>
    </citation>
    <scope>NUCLEOTIDE SEQUENCE [LARGE SCALE GENOMIC DNA]</scope>
</reference>
<protein>
    <submittedName>
        <fullName evidence="1">Uncharacterized protein</fullName>
    </submittedName>
</protein>
<comment type="caution">
    <text evidence="1">The sequence shown here is derived from an EMBL/GenBank/DDBJ whole genome shotgun (WGS) entry which is preliminary data.</text>
</comment>
<feature type="non-terminal residue" evidence="1">
    <location>
        <position position="1"/>
    </location>
</feature>
<sequence>GRGILNSRTPYNCQHHCRRAPVRESPTAFQQNCTSCYESVPPFPCHVSLMVGKRFTEIPYGCQANELRPWHQTWRSFGDTMKVLENERNMALSL</sequence>
<keyword evidence="2" id="KW-1185">Reference proteome</keyword>
<dbReference type="Proteomes" id="UP000499080">
    <property type="component" value="Unassembled WGS sequence"/>
</dbReference>
<accession>A0A4Y2VGA6</accession>
<organism evidence="1 2">
    <name type="scientific">Araneus ventricosus</name>
    <name type="common">Orbweaver spider</name>
    <name type="synonym">Epeira ventricosa</name>
    <dbReference type="NCBI Taxonomy" id="182803"/>
    <lineage>
        <taxon>Eukaryota</taxon>
        <taxon>Metazoa</taxon>
        <taxon>Ecdysozoa</taxon>
        <taxon>Arthropoda</taxon>
        <taxon>Chelicerata</taxon>
        <taxon>Arachnida</taxon>
        <taxon>Araneae</taxon>
        <taxon>Araneomorphae</taxon>
        <taxon>Entelegynae</taxon>
        <taxon>Araneoidea</taxon>
        <taxon>Araneidae</taxon>
        <taxon>Araneus</taxon>
    </lineage>
</organism>
<proteinExistence type="predicted"/>
<dbReference type="EMBL" id="BGPR01045826">
    <property type="protein sequence ID" value="GBO22767.1"/>
    <property type="molecule type" value="Genomic_DNA"/>
</dbReference>